<feature type="transmembrane region" description="Helical" evidence="7">
    <location>
        <begin position="410"/>
        <end position="435"/>
    </location>
</feature>
<dbReference type="OrthoDB" id="9109650at2"/>
<dbReference type="AlphaFoldDB" id="A0A5J6FG61"/>
<keyword evidence="2" id="KW-0813">Transport</keyword>
<feature type="transmembrane region" description="Helical" evidence="7">
    <location>
        <begin position="384"/>
        <end position="404"/>
    </location>
</feature>
<organism evidence="9 10">
    <name type="scientific">Streptomyces nitrosporeus</name>
    <dbReference type="NCBI Taxonomy" id="28894"/>
    <lineage>
        <taxon>Bacteria</taxon>
        <taxon>Bacillati</taxon>
        <taxon>Actinomycetota</taxon>
        <taxon>Actinomycetes</taxon>
        <taxon>Kitasatosporales</taxon>
        <taxon>Streptomycetaceae</taxon>
        <taxon>Streptomyces</taxon>
    </lineage>
</organism>
<feature type="domain" description="Major facilitator superfamily (MFS) profile" evidence="8">
    <location>
        <begin position="31"/>
        <end position="439"/>
    </location>
</feature>
<dbReference type="InterPro" id="IPR020846">
    <property type="entry name" value="MFS_dom"/>
</dbReference>
<evidence type="ECO:0000313" key="10">
    <source>
        <dbReference type="Proteomes" id="UP000326178"/>
    </source>
</evidence>
<feature type="transmembrane region" description="Helical" evidence="7">
    <location>
        <begin position="155"/>
        <end position="180"/>
    </location>
</feature>
<feature type="transmembrane region" description="Helical" evidence="7">
    <location>
        <begin position="300"/>
        <end position="317"/>
    </location>
</feature>
<feature type="transmembrane region" description="Helical" evidence="7">
    <location>
        <begin position="65"/>
        <end position="85"/>
    </location>
</feature>
<protein>
    <submittedName>
        <fullName evidence="9">MFS transporter</fullName>
    </submittedName>
</protein>
<reference evidence="9 10" key="1">
    <citation type="submission" date="2017-09" db="EMBL/GenBank/DDBJ databases">
        <authorList>
            <person name="Lee N."/>
            <person name="Cho B.-K."/>
        </authorList>
    </citation>
    <scope>NUCLEOTIDE SEQUENCE [LARGE SCALE GENOMIC DNA]</scope>
    <source>
        <strain evidence="9 10">ATCC 12769</strain>
    </source>
</reference>
<evidence type="ECO:0000256" key="2">
    <source>
        <dbReference type="ARBA" id="ARBA00022448"/>
    </source>
</evidence>
<dbReference type="KEGG" id="snk:CP967_29400"/>
<dbReference type="Gene3D" id="1.20.1250.20">
    <property type="entry name" value="MFS general substrate transporter like domains"/>
    <property type="match status" value="1"/>
</dbReference>
<evidence type="ECO:0000256" key="4">
    <source>
        <dbReference type="ARBA" id="ARBA00022989"/>
    </source>
</evidence>
<evidence type="ECO:0000256" key="7">
    <source>
        <dbReference type="SAM" id="Phobius"/>
    </source>
</evidence>
<dbReference type="InterPro" id="IPR036259">
    <property type="entry name" value="MFS_trans_sf"/>
</dbReference>
<dbReference type="Proteomes" id="UP000326178">
    <property type="component" value="Chromosome"/>
</dbReference>
<comment type="subcellular location">
    <subcellularLocation>
        <location evidence="1">Cell membrane</location>
        <topology evidence="1">Multi-pass membrane protein</topology>
    </subcellularLocation>
</comment>
<evidence type="ECO:0000256" key="1">
    <source>
        <dbReference type="ARBA" id="ARBA00004651"/>
    </source>
</evidence>
<name>A0A5J6FG61_9ACTN</name>
<keyword evidence="4 7" id="KW-1133">Transmembrane helix</keyword>
<feature type="transmembrane region" description="Helical" evidence="7">
    <location>
        <begin position="186"/>
        <end position="204"/>
    </location>
</feature>
<feature type="region of interest" description="Disordered" evidence="6">
    <location>
        <begin position="1"/>
        <end position="20"/>
    </location>
</feature>
<dbReference type="EMBL" id="CP023702">
    <property type="protein sequence ID" value="QEU75549.1"/>
    <property type="molecule type" value="Genomic_DNA"/>
</dbReference>
<dbReference type="PROSITE" id="PS50850">
    <property type="entry name" value="MFS"/>
    <property type="match status" value="1"/>
</dbReference>
<feature type="transmembrane region" description="Helical" evidence="7">
    <location>
        <begin position="31"/>
        <end position="53"/>
    </location>
</feature>
<dbReference type="InterPro" id="IPR005829">
    <property type="entry name" value="Sugar_transporter_CS"/>
</dbReference>
<feature type="transmembrane region" description="Helical" evidence="7">
    <location>
        <begin position="121"/>
        <end position="143"/>
    </location>
</feature>
<dbReference type="GO" id="GO:0005886">
    <property type="term" value="C:plasma membrane"/>
    <property type="evidence" value="ECO:0007669"/>
    <property type="project" value="UniProtKB-SubCell"/>
</dbReference>
<proteinExistence type="predicted"/>
<dbReference type="CDD" id="cd17316">
    <property type="entry name" value="MFS_SV2_like"/>
    <property type="match status" value="1"/>
</dbReference>
<dbReference type="GO" id="GO:0022857">
    <property type="term" value="F:transmembrane transporter activity"/>
    <property type="evidence" value="ECO:0007669"/>
    <property type="project" value="InterPro"/>
</dbReference>
<gene>
    <name evidence="9" type="ORF">CP967_29400</name>
</gene>
<keyword evidence="3 7" id="KW-0812">Transmembrane</keyword>
<feature type="transmembrane region" description="Helical" evidence="7">
    <location>
        <begin position="324"/>
        <end position="343"/>
    </location>
</feature>
<dbReference type="Pfam" id="PF00083">
    <property type="entry name" value="Sugar_tr"/>
    <property type="match status" value="1"/>
</dbReference>
<dbReference type="InterPro" id="IPR005828">
    <property type="entry name" value="MFS_sugar_transport-like"/>
</dbReference>
<evidence type="ECO:0000259" key="8">
    <source>
        <dbReference type="PROSITE" id="PS50850"/>
    </source>
</evidence>
<evidence type="ECO:0000256" key="6">
    <source>
        <dbReference type="SAM" id="MobiDB-lite"/>
    </source>
</evidence>
<keyword evidence="10" id="KW-1185">Reference proteome</keyword>
<feature type="transmembrane region" description="Helical" evidence="7">
    <location>
        <begin position="97"/>
        <end position="115"/>
    </location>
</feature>
<dbReference type="SUPFAM" id="SSF103473">
    <property type="entry name" value="MFS general substrate transporter"/>
    <property type="match status" value="1"/>
</dbReference>
<dbReference type="PANTHER" id="PTHR23511:SF34">
    <property type="entry name" value="SYNAPTIC VESICLE GLYCOPROTEIN 2"/>
    <property type="match status" value="1"/>
</dbReference>
<evidence type="ECO:0000256" key="5">
    <source>
        <dbReference type="ARBA" id="ARBA00023136"/>
    </source>
</evidence>
<evidence type="ECO:0000313" key="9">
    <source>
        <dbReference type="EMBL" id="QEU75549.1"/>
    </source>
</evidence>
<accession>A0A5J6FG61</accession>
<dbReference type="RefSeq" id="WP_150490857.1">
    <property type="nucleotide sequence ID" value="NZ_BMUV01000051.1"/>
</dbReference>
<dbReference type="PANTHER" id="PTHR23511">
    <property type="entry name" value="SYNAPTIC VESICLE GLYCOPROTEIN 2"/>
    <property type="match status" value="1"/>
</dbReference>
<sequence length="452" mass="47637">MSAVDVHSAPGHGPGPTGKEARRIRRFETRIAVCAGGGEICDGWVLGVVGAALPLARDDLRLTPAWVGLIGSASLIGLFLGGLVFGWLTDRIGRQKMYLIDLLVFLIGSLLQLVVQDPVQLLAVRLVMGAAVGADYAIAGALVAEFVSPARRGRLLASLIVFWYVGYTLATGLGIAMASLTDDASAWRWILASSALPSLVVLLARLGTPESPSWLASKGRIAEAEAISRRRLGRELERPAAEDPPVRTRHTTLFAPEYLRRTLFTSLFWLCQVTPFFAISTFAPQVLGLLGAPDNGLGELLLNVFLLVGCLTGMAVIDRVGRRALLLWPFCVTAVALLVLGLWPQAHQGVVALCFGVFALFHAGSSVLQAVYPSEVFPTAIRATGIGLAAAVSRIGAAAGTFLVPLGLQAWGVGAVMLLGCAVSVLGALVTAAWAPETGGLEPARASRPRSR</sequence>
<keyword evidence="5 7" id="KW-0472">Membrane</keyword>
<feature type="transmembrane region" description="Helical" evidence="7">
    <location>
        <begin position="267"/>
        <end position="288"/>
    </location>
</feature>
<dbReference type="PROSITE" id="PS00217">
    <property type="entry name" value="SUGAR_TRANSPORT_2"/>
    <property type="match status" value="1"/>
</dbReference>
<evidence type="ECO:0000256" key="3">
    <source>
        <dbReference type="ARBA" id="ARBA00022692"/>
    </source>
</evidence>
<feature type="transmembrane region" description="Helical" evidence="7">
    <location>
        <begin position="349"/>
        <end position="372"/>
    </location>
</feature>